<accession>A0A2P2IUE5</accession>
<sequence length="16" mass="1786">MIDTRMSFLISNSSPS</sequence>
<evidence type="ECO:0000313" key="1">
    <source>
        <dbReference type="EMBL" id="MBW84797.1"/>
    </source>
</evidence>
<dbReference type="AlphaFoldDB" id="A0A2P2IUE5"/>
<organism evidence="1">
    <name type="scientific">Rhizophora mucronata</name>
    <name type="common">Asiatic mangrove</name>
    <dbReference type="NCBI Taxonomy" id="61149"/>
    <lineage>
        <taxon>Eukaryota</taxon>
        <taxon>Viridiplantae</taxon>
        <taxon>Streptophyta</taxon>
        <taxon>Embryophyta</taxon>
        <taxon>Tracheophyta</taxon>
        <taxon>Spermatophyta</taxon>
        <taxon>Magnoliopsida</taxon>
        <taxon>eudicotyledons</taxon>
        <taxon>Gunneridae</taxon>
        <taxon>Pentapetalae</taxon>
        <taxon>rosids</taxon>
        <taxon>fabids</taxon>
        <taxon>Malpighiales</taxon>
        <taxon>Rhizophoraceae</taxon>
        <taxon>Rhizophora</taxon>
    </lineage>
</organism>
<reference evidence="1" key="1">
    <citation type="submission" date="2018-02" db="EMBL/GenBank/DDBJ databases">
        <title>Rhizophora mucronata_Transcriptome.</title>
        <authorList>
            <person name="Meera S.P."/>
            <person name="Sreeshan A."/>
            <person name="Augustine A."/>
        </authorList>
    </citation>
    <scope>NUCLEOTIDE SEQUENCE</scope>
    <source>
        <tissue evidence="1">Leaf</tissue>
    </source>
</reference>
<proteinExistence type="predicted"/>
<dbReference type="EMBL" id="GGEC01004314">
    <property type="protein sequence ID" value="MBW84797.1"/>
    <property type="molecule type" value="Transcribed_RNA"/>
</dbReference>
<protein>
    <submittedName>
        <fullName evidence="1">Uncharacterized protein</fullName>
    </submittedName>
</protein>
<name>A0A2P2IUE5_RHIMU</name>